<dbReference type="Proteomes" id="UP000284706">
    <property type="component" value="Unassembled WGS sequence"/>
</dbReference>
<gene>
    <name evidence="1" type="ORF">CVT26_012323</name>
</gene>
<accession>A0A409YCD5</accession>
<dbReference type="Gene3D" id="1.25.40.10">
    <property type="entry name" value="Tetratricopeptide repeat domain"/>
    <property type="match status" value="1"/>
</dbReference>
<dbReference type="OrthoDB" id="3224744at2759"/>
<dbReference type="SUPFAM" id="SSF48452">
    <property type="entry name" value="TPR-like"/>
    <property type="match status" value="1"/>
</dbReference>
<dbReference type="InParanoid" id="A0A409YCD5"/>
<name>A0A409YCD5_9AGAR</name>
<sequence length="373" mass="41786">MNTSCIVASPSPLNPSKPRINDIPTFWHEEHRLEVITEGYDAEVTAFPREVPVPLYYQPPPTHVLYNTWPFTLEKAKQGRIFDEKIRGQMFQRLKEKLVETQEASRPVGNDGWKKIMKPKSMLAAGLHYHGFMVSDDFRQSGHPDRAGSLSNLAIALQTSFEQSGSQKDLEEAILKQYAALELRSRGHPDHSLSLNNLANALYISFRQSGSPKDLDKFNLATALKTCFNLSDLEQNFNKAVSMYREALKHCPSDHSVNDFGFALSGRFYHFADGRGPQTLSARSNTSPGSLGIPCKPWDMGHGTCLRARARTVNDVEEAITHHREAISPYEGIVLYGQLVEVTTGEAAKQSRALTGWSKALRERFALITTPRT</sequence>
<evidence type="ECO:0000313" key="1">
    <source>
        <dbReference type="EMBL" id="PPR00666.1"/>
    </source>
</evidence>
<reference evidence="1 2" key="1">
    <citation type="journal article" date="2018" name="Evol. Lett.">
        <title>Horizontal gene cluster transfer increased hallucinogenic mushroom diversity.</title>
        <authorList>
            <person name="Reynolds H.T."/>
            <person name="Vijayakumar V."/>
            <person name="Gluck-Thaler E."/>
            <person name="Korotkin H.B."/>
            <person name="Matheny P.B."/>
            <person name="Slot J.C."/>
        </authorList>
    </citation>
    <scope>NUCLEOTIDE SEQUENCE [LARGE SCALE GENOMIC DNA]</scope>
    <source>
        <strain evidence="1 2">SRW20</strain>
    </source>
</reference>
<dbReference type="EMBL" id="NHYE01000992">
    <property type="protein sequence ID" value="PPR00666.1"/>
    <property type="molecule type" value="Genomic_DNA"/>
</dbReference>
<organism evidence="1 2">
    <name type="scientific">Gymnopilus dilepis</name>
    <dbReference type="NCBI Taxonomy" id="231916"/>
    <lineage>
        <taxon>Eukaryota</taxon>
        <taxon>Fungi</taxon>
        <taxon>Dikarya</taxon>
        <taxon>Basidiomycota</taxon>
        <taxon>Agaricomycotina</taxon>
        <taxon>Agaricomycetes</taxon>
        <taxon>Agaricomycetidae</taxon>
        <taxon>Agaricales</taxon>
        <taxon>Agaricineae</taxon>
        <taxon>Hymenogastraceae</taxon>
        <taxon>Gymnopilus</taxon>
    </lineage>
</organism>
<dbReference type="AlphaFoldDB" id="A0A409YCD5"/>
<dbReference type="STRING" id="231916.A0A409YCD5"/>
<dbReference type="InterPro" id="IPR011990">
    <property type="entry name" value="TPR-like_helical_dom_sf"/>
</dbReference>
<proteinExistence type="predicted"/>
<evidence type="ECO:0000313" key="2">
    <source>
        <dbReference type="Proteomes" id="UP000284706"/>
    </source>
</evidence>
<protein>
    <submittedName>
        <fullName evidence="1">Uncharacterized protein</fullName>
    </submittedName>
</protein>
<keyword evidence="2" id="KW-1185">Reference proteome</keyword>
<comment type="caution">
    <text evidence="1">The sequence shown here is derived from an EMBL/GenBank/DDBJ whole genome shotgun (WGS) entry which is preliminary data.</text>
</comment>